<gene>
    <name evidence="2" type="ORF">PTSG_12856</name>
</gene>
<reference evidence="2" key="1">
    <citation type="submission" date="2009-08" db="EMBL/GenBank/DDBJ databases">
        <title>Annotation of Salpingoeca rosetta.</title>
        <authorList>
            <consortium name="The Broad Institute Genome Sequencing Platform"/>
            <person name="Russ C."/>
            <person name="Cuomo C."/>
            <person name="Burger G."/>
            <person name="Gray M.W."/>
            <person name="Holland P.W.H."/>
            <person name="King N."/>
            <person name="Lang F.B.F."/>
            <person name="Roger A.J."/>
            <person name="Ruiz-Trillo I."/>
            <person name="Young S.K."/>
            <person name="Zeng Q."/>
            <person name="Gargeya S."/>
            <person name="Alvarado L."/>
            <person name="Berlin A."/>
            <person name="Chapman S.B."/>
            <person name="Chen Z."/>
            <person name="Freedman E."/>
            <person name="Gellesch M."/>
            <person name="Goldberg J."/>
            <person name="Griggs A."/>
            <person name="Gujja S."/>
            <person name="Heilman E."/>
            <person name="Heiman D."/>
            <person name="Howarth C."/>
            <person name="Mehta T."/>
            <person name="Neiman D."/>
            <person name="Pearson M."/>
            <person name="Roberts A."/>
            <person name="Saif S."/>
            <person name="Shea T."/>
            <person name="Shenoy N."/>
            <person name="Sisk P."/>
            <person name="Stolte C."/>
            <person name="Sykes S."/>
            <person name="White J."/>
            <person name="Yandava C."/>
            <person name="Haas B."/>
            <person name="Nusbaum C."/>
            <person name="Birren B."/>
        </authorList>
    </citation>
    <scope>NUCLEOTIDE SEQUENCE [LARGE SCALE GENOMIC DNA]</scope>
    <source>
        <strain evidence="2">ATCC 50818</strain>
    </source>
</reference>
<organism evidence="3">
    <name type="scientific">Salpingoeca rosetta (strain ATCC 50818 / BSB-021)</name>
    <dbReference type="NCBI Taxonomy" id="946362"/>
    <lineage>
        <taxon>Eukaryota</taxon>
        <taxon>Choanoflagellata</taxon>
        <taxon>Craspedida</taxon>
        <taxon>Salpingoecidae</taxon>
        <taxon>Salpingoeca</taxon>
    </lineage>
</organism>
<keyword evidence="3" id="KW-1185">Reference proteome</keyword>
<dbReference type="Proteomes" id="UP000007799">
    <property type="component" value="Unassembled WGS sequence"/>
</dbReference>
<dbReference type="RefSeq" id="XP_004989511.1">
    <property type="nucleotide sequence ID" value="XM_004989454.1"/>
</dbReference>
<accession>F2UN63</accession>
<feature type="region of interest" description="Disordered" evidence="1">
    <location>
        <begin position="344"/>
        <end position="384"/>
    </location>
</feature>
<proteinExistence type="predicted"/>
<feature type="region of interest" description="Disordered" evidence="1">
    <location>
        <begin position="268"/>
        <end position="290"/>
    </location>
</feature>
<evidence type="ECO:0000256" key="1">
    <source>
        <dbReference type="SAM" id="MobiDB-lite"/>
    </source>
</evidence>
<evidence type="ECO:0000313" key="3">
    <source>
        <dbReference type="Proteomes" id="UP000007799"/>
    </source>
</evidence>
<feature type="compositionally biased region" description="Low complexity" evidence="1">
    <location>
        <begin position="369"/>
        <end position="379"/>
    </location>
</feature>
<dbReference type="InParanoid" id="F2UN63"/>
<dbReference type="EMBL" id="GL832983">
    <property type="protein sequence ID" value="EGD78562.1"/>
    <property type="molecule type" value="Genomic_DNA"/>
</dbReference>
<evidence type="ECO:0000313" key="2">
    <source>
        <dbReference type="EMBL" id="EGD78562.1"/>
    </source>
</evidence>
<dbReference type="Gene3D" id="3.40.50.300">
    <property type="entry name" value="P-loop containing nucleotide triphosphate hydrolases"/>
    <property type="match status" value="1"/>
</dbReference>
<name>F2UN63_SALR5</name>
<feature type="region of interest" description="Disordered" evidence="1">
    <location>
        <begin position="1"/>
        <end position="30"/>
    </location>
</feature>
<dbReference type="SUPFAM" id="SSF52540">
    <property type="entry name" value="P-loop containing nucleoside triphosphate hydrolases"/>
    <property type="match status" value="1"/>
</dbReference>
<dbReference type="AlphaFoldDB" id="F2UN63"/>
<feature type="region of interest" description="Disordered" evidence="1">
    <location>
        <begin position="70"/>
        <end position="125"/>
    </location>
</feature>
<feature type="compositionally biased region" description="Polar residues" evidence="1">
    <location>
        <begin position="75"/>
        <end position="86"/>
    </location>
</feature>
<protein>
    <submittedName>
        <fullName evidence="2">Uncharacterized protein</fullName>
    </submittedName>
</protein>
<dbReference type="InterPro" id="IPR027417">
    <property type="entry name" value="P-loop_NTPase"/>
</dbReference>
<dbReference type="GeneID" id="16070060"/>
<sequence>MGCGASTATKVAEAKDHDPASTRPVTPAAIAHPVVIDVPHGQGAREKEADAQSTDTVVLATTTTLPLGAVLPSAVSGSNSSDYGSRQNKEGHAPDSAGKRSGDGNGGGGGSKKGKRASARASAVVHASLRPRTAMATNVLKVLLVGPAGAGKTVLASRLEGRNFTDAYTQADAVQFFLATLPYPAAKKATSSSSHNIAGTGSAVIVDQEQQHTRLQPSDDAAKPQQEEVSLQLWDVPAALVQPTLPSTTTATVATTTATATATATAANVAGGDGGAHGQDRDASPPGRLPPFASEWFDVALIAVEASSPTMAADARAYVEAVKAHASQPEPTFYLVLTKQDVADGSDDGDGVDAGEVQAAPTDSQVTEQPQQQQQQPQQDADEGIAATNDGSWQAKLSRDKQSSGEGDSEAVLAAGLVSRVLRVSAKYTHRLDMFEKELARALSHDGLL</sequence>
<feature type="compositionally biased region" description="Acidic residues" evidence="1">
    <location>
        <begin position="344"/>
        <end position="353"/>
    </location>
</feature>
<feature type="compositionally biased region" description="Basic and acidic residues" evidence="1">
    <location>
        <begin position="87"/>
        <end position="102"/>
    </location>
</feature>
<dbReference type="KEGG" id="sre:PTSG_12856"/>